<evidence type="ECO:0000313" key="2">
    <source>
        <dbReference type="EMBL" id="KAK1116758.1"/>
    </source>
</evidence>
<name>A0AA40FD17_9HYME</name>
<organism evidence="2 3">
    <name type="scientific">Melipona bicolor</name>
    <dbReference type="NCBI Taxonomy" id="60889"/>
    <lineage>
        <taxon>Eukaryota</taxon>
        <taxon>Metazoa</taxon>
        <taxon>Ecdysozoa</taxon>
        <taxon>Arthropoda</taxon>
        <taxon>Hexapoda</taxon>
        <taxon>Insecta</taxon>
        <taxon>Pterygota</taxon>
        <taxon>Neoptera</taxon>
        <taxon>Endopterygota</taxon>
        <taxon>Hymenoptera</taxon>
        <taxon>Apocrita</taxon>
        <taxon>Aculeata</taxon>
        <taxon>Apoidea</taxon>
        <taxon>Anthophila</taxon>
        <taxon>Apidae</taxon>
        <taxon>Melipona</taxon>
    </lineage>
</organism>
<proteinExistence type="predicted"/>
<comment type="caution">
    <text evidence="2">The sequence shown here is derived from an EMBL/GenBank/DDBJ whole genome shotgun (WGS) entry which is preliminary data.</text>
</comment>
<dbReference type="EMBL" id="JAHYIQ010000063">
    <property type="protein sequence ID" value="KAK1116758.1"/>
    <property type="molecule type" value="Genomic_DNA"/>
</dbReference>
<reference evidence="2" key="1">
    <citation type="submission" date="2021-10" db="EMBL/GenBank/DDBJ databases">
        <title>Melipona bicolor Genome sequencing and assembly.</title>
        <authorList>
            <person name="Araujo N.S."/>
            <person name="Arias M.C."/>
        </authorList>
    </citation>
    <scope>NUCLEOTIDE SEQUENCE</scope>
    <source>
        <strain evidence="2">USP_2M_L1-L4_2017</strain>
        <tissue evidence="2">Whole body</tissue>
    </source>
</reference>
<feature type="compositionally biased region" description="Basic and acidic residues" evidence="1">
    <location>
        <begin position="67"/>
        <end position="83"/>
    </location>
</feature>
<evidence type="ECO:0000256" key="1">
    <source>
        <dbReference type="SAM" id="MobiDB-lite"/>
    </source>
</evidence>
<gene>
    <name evidence="2" type="ORF">K0M31_018147</name>
</gene>
<sequence>MHVPEICQYQRLNILTPAFTKNRQFSRLSIFLQAPSPIVGANVSTIVPADVEEESRREGKKKKRSRKEAAARGSCRDGQEVADKETLERRVILPLMCVTRSTRPRTHHRRDNGVGVAHGGEMLDGSEPG</sequence>
<dbReference type="Proteomes" id="UP001177670">
    <property type="component" value="Unassembled WGS sequence"/>
</dbReference>
<keyword evidence="3" id="KW-1185">Reference proteome</keyword>
<feature type="region of interest" description="Disordered" evidence="1">
    <location>
        <begin position="103"/>
        <end position="129"/>
    </location>
</feature>
<evidence type="ECO:0000313" key="3">
    <source>
        <dbReference type="Proteomes" id="UP001177670"/>
    </source>
</evidence>
<protein>
    <submittedName>
        <fullName evidence="2">Uncharacterized protein</fullName>
    </submittedName>
</protein>
<dbReference type="AlphaFoldDB" id="A0AA40FD17"/>
<feature type="region of interest" description="Disordered" evidence="1">
    <location>
        <begin position="47"/>
        <end position="83"/>
    </location>
</feature>
<accession>A0AA40FD17</accession>